<dbReference type="InterPro" id="IPR008979">
    <property type="entry name" value="Galactose-bd-like_sf"/>
</dbReference>
<dbReference type="SUPFAM" id="SSF51445">
    <property type="entry name" value="(Trans)glycosidases"/>
    <property type="match status" value="1"/>
</dbReference>
<accession>A0A386HQF2</accession>
<dbReference type="GO" id="GO:0004553">
    <property type="term" value="F:hydrolase activity, hydrolyzing O-glycosyl compounds"/>
    <property type="evidence" value="ECO:0007669"/>
    <property type="project" value="InterPro"/>
</dbReference>
<dbReference type="Pfam" id="PF00703">
    <property type="entry name" value="Glyco_hydro_2"/>
    <property type="match status" value="1"/>
</dbReference>
<dbReference type="PANTHER" id="PTHR42732">
    <property type="entry name" value="BETA-GALACTOSIDASE"/>
    <property type="match status" value="1"/>
</dbReference>
<feature type="chain" id="PRO_5017187827" evidence="4">
    <location>
        <begin position="23"/>
        <end position="806"/>
    </location>
</feature>
<feature type="domain" description="Glycoside hydrolase family 2" evidence="9">
    <location>
        <begin position="699"/>
        <end position="801"/>
    </location>
</feature>
<dbReference type="PROSITE" id="PS00608">
    <property type="entry name" value="GLYCOSYL_HYDROL_F2_2"/>
    <property type="match status" value="1"/>
</dbReference>
<keyword evidence="3" id="KW-0326">Glycosidase</keyword>
<dbReference type="SUPFAM" id="SSF49303">
    <property type="entry name" value="beta-Galactosidase/glucuronidase domain"/>
    <property type="match status" value="1"/>
</dbReference>
<dbReference type="InterPro" id="IPR032311">
    <property type="entry name" value="DUF4982"/>
</dbReference>
<evidence type="ECO:0000313" key="10">
    <source>
        <dbReference type="EMBL" id="AYD47671.1"/>
    </source>
</evidence>
<evidence type="ECO:0000259" key="9">
    <source>
        <dbReference type="Pfam" id="PF18565"/>
    </source>
</evidence>
<reference evidence="10 11" key="1">
    <citation type="submission" date="2018-09" db="EMBL/GenBank/DDBJ databases">
        <title>Arachidicoccus sp. nov., a bacterium isolated from soil.</title>
        <authorList>
            <person name="Weon H.-Y."/>
            <person name="Kwon S.-W."/>
            <person name="Lee S.A."/>
        </authorList>
    </citation>
    <scope>NUCLEOTIDE SEQUENCE [LARGE SCALE GENOMIC DNA]</scope>
    <source>
        <strain evidence="10 11">KIS59-12</strain>
    </source>
</reference>
<feature type="domain" description="DUF4982" evidence="8">
    <location>
        <begin position="626"/>
        <end position="685"/>
    </location>
</feature>
<name>A0A386HQF2_9BACT</name>
<dbReference type="KEGG" id="ark:D6B99_08690"/>
<dbReference type="InterPro" id="IPR036156">
    <property type="entry name" value="Beta-gal/glucu_dom_sf"/>
</dbReference>
<evidence type="ECO:0000256" key="2">
    <source>
        <dbReference type="ARBA" id="ARBA00022801"/>
    </source>
</evidence>
<feature type="signal peptide" evidence="4">
    <location>
        <begin position="1"/>
        <end position="22"/>
    </location>
</feature>
<keyword evidence="2" id="KW-0378">Hydrolase</keyword>
<dbReference type="Pfam" id="PF02836">
    <property type="entry name" value="Glyco_hydro_2_C"/>
    <property type="match status" value="1"/>
</dbReference>
<gene>
    <name evidence="10" type="ORF">D6B99_08690</name>
</gene>
<dbReference type="PANTHER" id="PTHR42732:SF1">
    <property type="entry name" value="BETA-MANNOSIDASE"/>
    <property type="match status" value="1"/>
</dbReference>
<keyword evidence="11" id="KW-1185">Reference proteome</keyword>
<dbReference type="InterPro" id="IPR006101">
    <property type="entry name" value="Glyco_hydro_2"/>
</dbReference>
<dbReference type="InterPro" id="IPR023232">
    <property type="entry name" value="Glyco_hydro_2_AS"/>
</dbReference>
<dbReference type="OrthoDB" id="9801077at2"/>
<evidence type="ECO:0000256" key="4">
    <source>
        <dbReference type="SAM" id="SignalP"/>
    </source>
</evidence>
<dbReference type="InterPro" id="IPR006102">
    <property type="entry name" value="Ig-like_GH2"/>
</dbReference>
<protein>
    <submittedName>
        <fullName evidence="10">DUF4982 domain-containing protein</fullName>
    </submittedName>
</protein>
<evidence type="ECO:0000313" key="11">
    <source>
        <dbReference type="Proteomes" id="UP000266118"/>
    </source>
</evidence>
<dbReference type="Pfam" id="PF18565">
    <property type="entry name" value="Glyco_hydro2_C5"/>
    <property type="match status" value="1"/>
</dbReference>
<dbReference type="InterPro" id="IPR051913">
    <property type="entry name" value="GH2_Domain-Containing"/>
</dbReference>
<dbReference type="InterPro" id="IPR017853">
    <property type="entry name" value="GH"/>
</dbReference>
<organism evidence="10 11">
    <name type="scientific">Arachidicoccus soli</name>
    <dbReference type="NCBI Taxonomy" id="2341117"/>
    <lineage>
        <taxon>Bacteria</taxon>
        <taxon>Pseudomonadati</taxon>
        <taxon>Bacteroidota</taxon>
        <taxon>Chitinophagia</taxon>
        <taxon>Chitinophagales</taxon>
        <taxon>Chitinophagaceae</taxon>
        <taxon>Arachidicoccus</taxon>
    </lineage>
</organism>
<evidence type="ECO:0000259" key="5">
    <source>
        <dbReference type="Pfam" id="PF00703"/>
    </source>
</evidence>
<sequence>MKKIWLSIFICLLVVVNHQVMAQNSRESFNDNWFFKLDTANEYNPQELNNKPWRAITVPHDWSIGLDFDSTSPSGNDGACLRGGTGMYKKTFILSSADKGKNIFIDFDGVYMNSTVWINGHELGNRPNGYISFQYNMTPYLKFNGQQNLLEVLVKNHQPNSRWYSGSGIYRNVWIEKKGSVYVDHWGTYITTPQVSAKEAIIKIQTKLKNSLDMGTHALLKTTFYNQNGSIVKILSKKIIINANEDQTYVQSFSLSNPLLWSTQHPNLYRAISQVFVNDKVQDVYKTNFGVRYFHFDKDSGFYLNGNPLKIIGVCMHHDLGSLGAAINVRAMQRQLQILKSMGINGIRTSHNPPAPEWLDLCDKMGFIVLDEAFDSWELAKTKYDYHLYFKNWHKKDLTDQVVRDRNHPSVFMWSIGNEILEQKTGDKDTSGRNITRDLVQIVKGLDDRPITAAMNESGPNNNISCTGALDLIGINYHHWLWEGLPKQFPGQKFILTETISSLQSRGEYLMPSDSIRHWWGFTREKNGGTPDFTCSAYDNSAANWGSTYEESLKLLLKHPYLSGMYIWTGFDYLGEPTPYPYPARSSYFGIVDMAGFPKDTYYLFKSLFTKDTVLHIFPHWNWKPGQKIDVWAYYNNADEVELFLNGKSLGIRKKTGDDLHVQWNNIVFEPGTLKAVSRKDGKIIKLSTIKTAGEAYKLVASADRSTINADGDDLSFVKITVEDKAGNMVPYADNVLHFSLKGDGEIAALDNGCETDLTPFSNKKWRKAFNGLALAIVKAHHKKGKLTLHISADGLQGTSVDIEMK</sequence>
<dbReference type="SUPFAM" id="SSF49785">
    <property type="entry name" value="Galactose-binding domain-like"/>
    <property type="match status" value="1"/>
</dbReference>
<dbReference type="GO" id="GO:0005975">
    <property type="term" value="P:carbohydrate metabolic process"/>
    <property type="evidence" value="ECO:0007669"/>
    <property type="project" value="InterPro"/>
</dbReference>
<dbReference type="InterPro" id="IPR013783">
    <property type="entry name" value="Ig-like_fold"/>
</dbReference>
<evidence type="ECO:0000256" key="1">
    <source>
        <dbReference type="ARBA" id="ARBA00007401"/>
    </source>
</evidence>
<evidence type="ECO:0000259" key="8">
    <source>
        <dbReference type="Pfam" id="PF16355"/>
    </source>
</evidence>
<dbReference type="InterPro" id="IPR040605">
    <property type="entry name" value="Glyco_hydro2_dom5"/>
</dbReference>
<evidence type="ECO:0000259" key="7">
    <source>
        <dbReference type="Pfam" id="PF02837"/>
    </source>
</evidence>
<evidence type="ECO:0000259" key="6">
    <source>
        <dbReference type="Pfam" id="PF02836"/>
    </source>
</evidence>
<feature type="domain" description="Glycoside hydrolase family 2 immunoglobulin-like beta-sandwich" evidence="5">
    <location>
        <begin position="189"/>
        <end position="292"/>
    </location>
</feature>
<dbReference type="Gene3D" id="2.60.40.10">
    <property type="entry name" value="Immunoglobulins"/>
    <property type="match status" value="3"/>
</dbReference>
<dbReference type="EMBL" id="CP032489">
    <property type="protein sequence ID" value="AYD47671.1"/>
    <property type="molecule type" value="Genomic_DNA"/>
</dbReference>
<dbReference type="Gene3D" id="2.60.120.260">
    <property type="entry name" value="Galactose-binding domain-like"/>
    <property type="match status" value="1"/>
</dbReference>
<proteinExistence type="inferred from homology"/>
<comment type="similarity">
    <text evidence="1">Belongs to the glycosyl hydrolase 2 family.</text>
</comment>
<dbReference type="InterPro" id="IPR006104">
    <property type="entry name" value="Glyco_hydro_2_N"/>
</dbReference>
<feature type="domain" description="Glycosyl hydrolases family 2 sugar binding" evidence="7">
    <location>
        <begin position="27"/>
        <end position="176"/>
    </location>
</feature>
<dbReference type="PRINTS" id="PR00132">
    <property type="entry name" value="GLHYDRLASE2"/>
</dbReference>
<dbReference type="Pfam" id="PF16355">
    <property type="entry name" value="DUF4982"/>
    <property type="match status" value="1"/>
</dbReference>
<feature type="domain" description="Glycoside hydrolase family 2 catalytic" evidence="6">
    <location>
        <begin position="298"/>
        <end position="456"/>
    </location>
</feature>
<keyword evidence="4" id="KW-0732">Signal</keyword>
<dbReference type="Gene3D" id="3.20.20.80">
    <property type="entry name" value="Glycosidases"/>
    <property type="match status" value="1"/>
</dbReference>
<dbReference type="Proteomes" id="UP000266118">
    <property type="component" value="Chromosome"/>
</dbReference>
<dbReference type="RefSeq" id="WP_119987073.1">
    <property type="nucleotide sequence ID" value="NZ_CP032489.1"/>
</dbReference>
<dbReference type="AlphaFoldDB" id="A0A386HQF2"/>
<evidence type="ECO:0000256" key="3">
    <source>
        <dbReference type="ARBA" id="ARBA00023295"/>
    </source>
</evidence>
<dbReference type="InterPro" id="IPR006103">
    <property type="entry name" value="Glyco_hydro_2_cat"/>
</dbReference>
<dbReference type="Pfam" id="PF02837">
    <property type="entry name" value="Glyco_hydro_2_N"/>
    <property type="match status" value="1"/>
</dbReference>